<keyword evidence="4 7" id="KW-0812">Transmembrane</keyword>
<dbReference type="RefSeq" id="WP_015711507.1">
    <property type="nucleotide sequence ID" value="NC_015577.1"/>
</dbReference>
<dbReference type="AlphaFoldDB" id="F5YCT6"/>
<evidence type="ECO:0000256" key="5">
    <source>
        <dbReference type="ARBA" id="ARBA00022989"/>
    </source>
</evidence>
<dbReference type="STRING" id="545695.TREAZ_0440"/>
<gene>
    <name evidence="9" type="ordered locus">TREAZ_0440</name>
</gene>
<dbReference type="OrthoDB" id="360823at2"/>
<dbReference type="Proteomes" id="UP000009222">
    <property type="component" value="Chromosome"/>
</dbReference>
<keyword evidence="6 8" id="KW-0472">Membrane</keyword>
<evidence type="ECO:0000256" key="7">
    <source>
        <dbReference type="RuleBase" id="RU003879"/>
    </source>
</evidence>
<accession>F5YCT6</accession>
<evidence type="ECO:0000256" key="2">
    <source>
        <dbReference type="ARBA" id="ARBA00005811"/>
    </source>
</evidence>
<reference evidence="10" key="1">
    <citation type="submission" date="2009-12" db="EMBL/GenBank/DDBJ databases">
        <title>Complete sequence of Treponema azotonutricium strain ZAS-9.</title>
        <authorList>
            <person name="Tetu S.G."/>
            <person name="Matson E."/>
            <person name="Ren Q."/>
            <person name="Seshadri R."/>
            <person name="Elbourne L."/>
            <person name="Hassan K.A."/>
            <person name="Durkin A."/>
            <person name="Radune D."/>
            <person name="Mohamoud Y."/>
            <person name="Shay R."/>
            <person name="Jin S."/>
            <person name="Zhang X."/>
            <person name="Lucey K."/>
            <person name="Ballor N.R."/>
            <person name="Ottesen E."/>
            <person name="Rosenthal R."/>
            <person name="Allen A."/>
            <person name="Leadbetter J.R."/>
            <person name="Paulsen I.T."/>
        </authorList>
    </citation>
    <scope>NUCLEOTIDE SEQUENCE [LARGE SCALE GENOMIC DNA]</scope>
    <source>
        <strain evidence="10">ATCC BAA-888 / DSM 13862 / ZAS-9</strain>
    </source>
</reference>
<dbReference type="EMBL" id="CP001841">
    <property type="protein sequence ID" value="AEF83444.1"/>
    <property type="molecule type" value="Genomic_DNA"/>
</dbReference>
<dbReference type="GO" id="GO:0005886">
    <property type="term" value="C:plasma membrane"/>
    <property type="evidence" value="ECO:0007669"/>
    <property type="project" value="UniProtKB-SubCell"/>
</dbReference>
<comment type="subcellular location">
    <subcellularLocation>
        <location evidence="1">Cell membrane</location>
        <topology evidence="1">Single-pass membrane protein</topology>
    </subcellularLocation>
    <subcellularLocation>
        <location evidence="7">Cell membrane</location>
        <topology evidence="7">Single-pass type II membrane protein</topology>
    </subcellularLocation>
</comment>
<protein>
    <recommendedName>
        <fullName evidence="11">Biopolymer transporter ExbD</fullName>
    </recommendedName>
</protein>
<reference evidence="9 10" key="2">
    <citation type="journal article" date="2011" name="ISME J.">
        <title>RNA-seq reveals cooperative metabolic interactions between two termite-gut spirochete species in co-culture.</title>
        <authorList>
            <person name="Rosenthal A.Z."/>
            <person name="Matson E.G."/>
            <person name="Eldar A."/>
            <person name="Leadbetter J.R."/>
        </authorList>
    </citation>
    <scope>NUCLEOTIDE SEQUENCE [LARGE SCALE GENOMIC DNA]</scope>
    <source>
        <strain evidence="10">ATCC BAA-888 / DSM 13862 / ZAS-9</strain>
    </source>
</reference>
<keyword evidence="7" id="KW-0653">Protein transport</keyword>
<dbReference type="eggNOG" id="ENOG503148E">
    <property type="taxonomic scope" value="Bacteria"/>
</dbReference>
<evidence type="ECO:0000256" key="4">
    <source>
        <dbReference type="ARBA" id="ARBA00022692"/>
    </source>
</evidence>
<keyword evidence="7" id="KW-0813">Transport</keyword>
<dbReference type="HOGENOM" id="CLU_085305_3_5_12"/>
<evidence type="ECO:0008006" key="11">
    <source>
        <dbReference type="Google" id="ProtNLM"/>
    </source>
</evidence>
<dbReference type="GO" id="GO:0022857">
    <property type="term" value="F:transmembrane transporter activity"/>
    <property type="evidence" value="ECO:0007669"/>
    <property type="project" value="InterPro"/>
</dbReference>
<feature type="transmembrane region" description="Helical" evidence="8">
    <location>
        <begin position="20"/>
        <end position="41"/>
    </location>
</feature>
<evidence type="ECO:0000256" key="1">
    <source>
        <dbReference type="ARBA" id="ARBA00004162"/>
    </source>
</evidence>
<dbReference type="Pfam" id="PF02472">
    <property type="entry name" value="ExbD"/>
    <property type="match status" value="1"/>
</dbReference>
<comment type="similarity">
    <text evidence="2 7">Belongs to the ExbD/TolR family.</text>
</comment>
<evidence type="ECO:0000256" key="8">
    <source>
        <dbReference type="SAM" id="Phobius"/>
    </source>
</evidence>
<evidence type="ECO:0000313" key="10">
    <source>
        <dbReference type="Proteomes" id="UP000009222"/>
    </source>
</evidence>
<keyword evidence="5 8" id="KW-1133">Transmembrane helix</keyword>
<evidence type="ECO:0000256" key="6">
    <source>
        <dbReference type="ARBA" id="ARBA00023136"/>
    </source>
</evidence>
<organism evidence="9 10">
    <name type="scientific">Leadbettera azotonutricia (strain ATCC BAA-888 / DSM 13862 / ZAS-9)</name>
    <name type="common">Treponema azotonutricium</name>
    <dbReference type="NCBI Taxonomy" id="545695"/>
    <lineage>
        <taxon>Bacteria</taxon>
        <taxon>Pseudomonadati</taxon>
        <taxon>Spirochaetota</taxon>
        <taxon>Spirochaetia</taxon>
        <taxon>Spirochaetales</taxon>
        <taxon>Breznakiellaceae</taxon>
        <taxon>Leadbettera</taxon>
    </lineage>
</organism>
<dbReference type="KEGG" id="taz:TREAZ_0440"/>
<dbReference type="GO" id="GO:0015031">
    <property type="term" value="P:protein transport"/>
    <property type="evidence" value="ECO:0007669"/>
    <property type="project" value="UniProtKB-KW"/>
</dbReference>
<proteinExistence type="inferred from homology"/>
<sequence length="133" mass="14878">MKLQRRKRAGFLESSAASDMAFLLIIYFIVIAGFNINKGFLMNLPARDSMRMILKDDLMRFDMDGRGDISYEGNSLAPAEAERLIQRAATSRPNLAVVLSINPGAPWQQVVSFVELAQKLEINSFSFNMKGDS</sequence>
<name>F5YCT6_LEAAZ</name>
<evidence type="ECO:0000313" key="9">
    <source>
        <dbReference type="EMBL" id="AEF83444.1"/>
    </source>
</evidence>
<keyword evidence="3" id="KW-1003">Cell membrane</keyword>
<dbReference type="InterPro" id="IPR003400">
    <property type="entry name" value="ExbD"/>
</dbReference>
<keyword evidence="10" id="KW-1185">Reference proteome</keyword>
<dbReference type="InParanoid" id="F5YCT6"/>
<evidence type="ECO:0000256" key="3">
    <source>
        <dbReference type="ARBA" id="ARBA00022475"/>
    </source>
</evidence>